<accession>S4NNZ8</accession>
<proteinExistence type="predicted"/>
<sequence>MEVHDIHYALPILNWLIHVSFKNVHRQRMSGDIKIKEMINNTGYIVMLKAVGVNLYYDAHLKQSLGINKLQK</sequence>
<reference evidence="1" key="1">
    <citation type="journal article" date="2013" name="BMC Genomics">
        <title>Unscrambling butterfly oogenesis.</title>
        <authorList>
            <person name="Carter J.M."/>
            <person name="Baker S.C."/>
            <person name="Pink R."/>
            <person name="Carter D.R."/>
            <person name="Collins A."/>
            <person name="Tomlin J."/>
            <person name="Gibbs M."/>
            <person name="Breuker C.J."/>
        </authorList>
    </citation>
    <scope>NUCLEOTIDE SEQUENCE</scope>
    <source>
        <tissue evidence="1">Ovary</tissue>
    </source>
</reference>
<name>S4NNZ8_9NEOP</name>
<protein>
    <submittedName>
        <fullName evidence="1">Uncharacterized protein</fullName>
    </submittedName>
</protein>
<organism evidence="1">
    <name type="scientific">Pararge aegeria</name>
    <name type="common">speckled wood butterfly</name>
    <dbReference type="NCBI Taxonomy" id="116150"/>
    <lineage>
        <taxon>Eukaryota</taxon>
        <taxon>Metazoa</taxon>
        <taxon>Ecdysozoa</taxon>
        <taxon>Arthropoda</taxon>
        <taxon>Hexapoda</taxon>
        <taxon>Insecta</taxon>
        <taxon>Pterygota</taxon>
        <taxon>Neoptera</taxon>
        <taxon>Endopterygota</taxon>
        <taxon>Lepidoptera</taxon>
        <taxon>Glossata</taxon>
        <taxon>Ditrysia</taxon>
        <taxon>Papilionoidea</taxon>
        <taxon>Nymphalidae</taxon>
        <taxon>Satyrinae</taxon>
        <taxon>Satyrini</taxon>
        <taxon>Parargina</taxon>
        <taxon>Pararge</taxon>
    </lineage>
</organism>
<dbReference type="EMBL" id="GAIX01012064">
    <property type="protein sequence ID" value="JAA80496.1"/>
    <property type="molecule type" value="Transcribed_RNA"/>
</dbReference>
<reference evidence="1" key="2">
    <citation type="submission" date="2013-05" db="EMBL/GenBank/DDBJ databases">
        <authorList>
            <person name="Carter J.-M."/>
            <person name="Baker S.C."/>
            <person name="Pink R."/>
            <person name="Carter D.R.F."/>
            <person name="Collins A."/>
            <person name="Tomlin J."/>
            <person name="Gibbs M."/>
            <person name="Breuker C.J."/>
        </authorList>
    </citation>
    <scope>NUCLEOTIDE SEQUENCE</scope>
    <source>
        <tissue evidence="1">Ovary</tissue>
    </source>
</reference>
<dbReference type="AlphaFoldDB" id="S4NNZ8"/>
<evidence type="ECO:0000313" key="1">
    <source>
        <dbReference type="EMBL" id="JAA80496.1"/>
    </source>
</evidence>